<comment type="caution">
    <text evidence="2">The sequence shown here is derived from an EMBL/GenBank/DDBJ whole genome shotgun (WGS) entry which is preliminary data.</text>
</comment>
<evidence type="ECO:0000313" key="3">
    <source>
        <dbReference type="Proteomes" id="UP001501166"/>
    </source>
</evidence>
<dbReference type="RefSeq" id="WP_343755139.1">
    <property type="nucleotide sequence ID" value="NZ_BAAACW010000091.1"/>
</dbReference>
<reference evidence="3" key="1">
    <citation type="journal article" date="2019" name="Int. J. Syst. Evol. Microbiol.">
        <title>The Global Catalogue of Microorganisms (GCM) 10K type strain sequencing project: providing services to taxonomists for standard genome sequencing and annotation.</title>
        <authorList>
            <consortium name="The Broad Institute Genomics Platform"/>
            <consortium name="The Broad Institute Genome Sequencing Center for Infectious Disease"/>
            <person name="Wu L."/>
            <person name="Ma J."/>
        </authorList>
    </citation>
    <scope>NUCLEOTIDE SEQUENCE [LARGE SCALE GENOMIC DNA]</scope>
    <source>
        <strain evidence="3">JCM 12662</strain>
    </source>
</reference>
<evidence type="ECO:0000313" key="2">
    <source>
        <dbReference type="EMBL" id="GAA0362920.1"/>
    </source>
</evidence>
<gene>
    <name evidence="2" type="ORF">GCM10008932_14240</name>
</gene>
<keyword evidence="3" id="KW-1185">Reference proteome</keyword>
<evidence type="ECO:0000259" key="1">
    <source>
        <dbReference type="Pfam" id="PF13462"/>
    </source>
</evidence>
<dbReference type="Proteomes" id="UP001501166">
    <property type="component" value="Unassembled WGS sequence"/>
</dbReference>
<feature type="domain" description="Thioredoxin-like fold" evidence="1">
    <location>
        <begin position="13"/>
        <end position="171"/>
    </location>
</feature>
<dbReference type="InterPro" id="IPR036249">
    <property type="entry name" value="Thioredoxin-like_sf"/>
</dbReference>
<dbReference type="Pfam" id="PF13462">
    <property type="entry name" value="Thioredoxin_4"/>
    <property type="match status" value="1"/>
</dbReference>
<dbReference type="EMBL" id="BAAACW010000091">
    <property type="protein sequence ID" value="GAA0362920.1"/>
    <property type="molecule type" value="Genomic_DNA"/>
</dbReference>
<dbReference type="SUPFAM" id="SSF52833">
    <property type="entry name" value="Thioredoxin-like"/>
    <property type="match status" value="1"/>
</dbReference>
<dbReference type="InterPro" id="IPR012336">
    <property type="entry name" value="Thioredoxin-like_fold"/>
</dbReference>
<protein>
    <submittedName>
        <fullName evidence="2">DsbA family protein</fullName>
    </submittedName>
</protein>
<sequence>MDTSAIQSDAVSTEGGIPFGDSKAPLKVVEFINLRCPHCKTWWDKAAPLLDPYVKDGKVQRIIKHYDKDKEGLKLGNVLHQYIDYTDKDKAKADIDFYYAHLDDWGSLSEEELERYVREEREAEKQDNTIEAQSIIEEVKKANVEFVPTIIIEDYVFDQNIPEEELESVIEAKLDRGKDRESNTF</sequence>
<dbReference type="Gene3D" id="3.40.30.10">
    <property type="entry name" value="Glutaredoxin"/>
    <property type="match status" value="1"/>
</dbReference>
<proteinExistence type="predicted"/>
<dbReference type="Gene3D" id="1.10.1200.90">
    <property type="entry name" value="DsbA-like domain"/>
    <property type="match status" value="1"/>
</dbReference>
<accession>A0ABP3H9G4</accession>
<name>A0ABP3H9G4_9LACT</name>
<organism evidence="2 3">
    <name type="scientific">Alkalibacterium iburiense</name>
    <dbReference type="NCBI Taxonomy" id="290589"/>
    <lineage>
        <taxon>Bacteria</taxon>
        <taxon>Bacillati</taxon>
        <taxon>Bacillota</taxon>
        <taxon>Bacilli</taxon>
        <taxon>Lactobacillales</taxon>
        <taxon>Carnobacteriaceae</taxon>
        <taxon>Alkalibacterium</taxon>
    </lineage>
</organism>